<proteinExistence type="predicted"/>
<sequence length="21" mass="2326">MLEISFMASCTVLLIPGMKQL</sequence>
<reference evidence="1" key="2">
    <citation type="journal article" date="2015" name="Data Brief">
        <title>Shoot transcriptome of the giant reed, Arundo donax.</title>
        <authorList>
            <person name="Barrero R.A."/>
            <person name="Guerrero F.D."/>
            <person name="Moolhuijzen P."/>
            <person name="Goolsby J.A."/>
            <person name="Tidwell J."/>
            <person name="Bellgard S.E."/>
            <person name="Bellgard M.I."/>
        </authorList>
    </citation>
    <scope>NUCLEOTIDE SEQUENCE</scope>
    <source>
        <tissue evidence="1">Shoot tissue taken approximately 20 cm above the soil surface</tissue>
    </source>
</reference>
<organism evidence="1">
    <name type="scientific">Arundo donax</name>
    <name type="common">Giant reed</name>
    <name type="synonym">Donax arundinaceus</name>
    <dbReference type="NCBI Taxonomy" id="35708"/>
    <lineage>
        <taxon>Eukaryota</taxon>
        <taxon>Viridiplantae</taxon>
        <taxon>Streptophyta</taxon>
        <taxon>Embryophyta</taxon>
        <taxon>Tracheophyta</taxon>
        <taxon>Spermatophyta</taxon>
        <taxon>Magnoliopsida</taxon>
        <taxon>Liliopsida</taxon>
        <taxon>Poales</taxon>
        <taxon>Poaceae</taxon>
        <taxon>PACMAD clade</taxon>
        <taxon>Arundinoideae</taxon>
        <taxon>Arundineae</taxon>
        <taxon>Arundo</taxon>
    </lineage>
</organism>
<dbReference type="EMBL" id="GBRH01269507">
    <property type="protein sequence ID" value="JAD28388.1"/>
    <property type="molecule type" value="Transcribed_RNA"/>
</dbReference>
<reference evidence="1" key="1">
    <citation type="submission" date="2014-09" db="EMBL/GenBank/DDBJ databases">
        <authorList>
            <person name="Magalhaes I.L.F."/>
            <person name="Oliveira U."/>
            <person name="Santos F.R."/>
            <person name="Vidigal T.H.D.A."/>
            <person name="Brescovit A.D."/>
            <person name="Santos A.J."/>
        </authorList>
    </citation>
    <scope>NUCLEOTIDE SEQUENCE</scope>
    <source>
        <tissue evidence="1">Shoot tissue taken approximately 20 cm above the soil surface</tissue>
    </source>
</reference>
<accession>A0A0A8YRR3</accession>
<protein>
    <submittedName>
        <fullName evidence="1">Uncharacterized protein</fullName>
    </submittedName>
</protein>
<evidence type="ECO:0000313" key="1">
    <source>
        <dbReference type="EMBL" id="JAD28388.1"/>
    </source>
</evidence>
<dbReference type="AlphaFoldDB" id="A0A0A8YRR3"/>
<name>A0A0A8YRR3_ARUDO</name>